<sequence>MTLFGFLGLLVSVLIVGNVVSGAVVSGHRYIGVLKSLGFTPNQVVAVYLTMVSFPAVIGCALGTLIGDAVAGPILRVAFSGIETGSASIGVSWWPSAVCLVGMPALVAVAALIPAVRAHRLSAVQAITAGSAPRNGRGLRIQRGLGGTRLPRAMSLGLGQPLARPGRSLLTMAAIVLGVTTVTLTTGLTGTMVAYGNAGKGDGAARVDVQAGSPTAPTPSATSKRSGRPIRPSVPPCITRTTPPPRPWSASRRSSPCCSPSSPRSASSTPSCSTSGSDAETWACSSRSG</sequence>
<dbReference type="InterPro" id="IPR038766">
    <property type="entry name" value="Membrane_comp_ABC_pdt"/>
</dbReference>
<keyword evidence="10" id="KW-1185">Reference proteome</keyword>
<evidence type="ECO:0000256" key="3">
    <source>
        <dbReference type="ARBA" id="ARBA00022692"/>
    </source>
</evidence>
<reference evidence="9 10" key="1">
    <citation type="submission" date="2019-12" db="EMBL/GenBank/DDBJ databases">
        <title>Genome sequence of Streptomyces bambusae.</title>
        <authorList>
            <person name="Bansal K."/>
            <person name="Choksket S."/>
            <person name="Korpole S."/>
            <person name="Patil P.B."/>
        </authorList>
    </citation>
    <scope>NUCLEOTIDE SEQUENCE [LARGE SCALE GENOMIC DNA]</scope>
    <source>
        <strain evidence="9 10">SK60</strain>
    </source>
</reference>
<evidence type="ECO:0000256" key="2">
    <source>
        <dbReference type="ARBA" id="ARBA00022475"/>
    </source>
</evidence>
<name>A0ABS6YZK4_9ACTN</name>
<dbReference type="PANTHER" id="PTHR30287">
    <property type="entry name" value="MEMBRANE COMPONENT OF PREDICTED ABC SUPERFAMILY METABOLITE UPTAKE TRANSPORTER"/>
    <property type="match status" value="1"/>
</dbReference>
<feature type="transmembrane region" description="Helical" evidence="7">
    <location>
        <begin position="46"/>
        <end position="79"/>
    </location>
</feature>
<evidence type="ECO:0000256" key="7">
    <source>
        <dbReference type="SAM" id="Phobius"/>
    </source>
</evidence>
<evidence type="ECO:0000313" key="10">
    <source>
        <dbReference type="Proteomes" id="UP000812013"/>
    </source>
</evidence>
<dbReference type="InterPro" id="IPR003838">
    <property type="entry name" value="ABC3_permease_C"/>
</dbReference>
<feature type="domain" description="ABC3 transporter permease C-terminal" evidence="8">
    <location>
        <begin position="3"/>
        <end position="121"/>
    </location>
</feature>
<evidence type="ECO:0000256" key="1">
    <source>
        <dbReference type="ARBA" id="ARBA00004651"/>
    </source>
</evidence>
<evidence type="ECO:0000313" key="9">
    <source>
        <dbReference type="EMBL" id="MBW5480915.1"/>
    </source>
</evidence>
<feature type="transmembrane region" description="Helical" evidence="7">
    <location>
        <begin position="91"/>
        <end position="113"/>
    </location>
</feature>
<comment type="subcellular location">
    <subcellularLocation>
        <location evidence="1">Cell membrane</location>
        <topology evidence="1">Multi-pass membrane protein</topology>
    </subcellularLocation>
</comment>
<keyword evidence="4 7" id="KW-1133">Transmembrane helix</keyword>
<organism evidence="9 10">
    <name type="scientific">Streptomyces bambusae</name>
    <dbReference type="NCBI Taxonomy" id="1550616"/>
    <lineage>
        <taxon>Bacteria</taxon>
        <taxon>Bacillati</taxon>
        <taxon>Actinomycetota</taxon>
        <taxon>Actinomycetes</taxon>
        <taxon>Kitasatosporales</taxon>
        <taxon>Streptomycetaceae</taxon>
        <taxon>Streptomyces</taxon>
    </lineage>
</organism>
<evidence type="ECO:0000256" key="6">
    <source>
        <dbReference type="SAM" id="MobiDB-lite"/>
    </source>
</evidence>
<comment type="caution">
    <text evidence="9">The sequence shown here is derived from an EMBL/GenBank/DDBJ whole genome shotgun (WGS) entry which is preliminary data.</text>
</comment>
<protein>
    <submittedName>
        <fullName evidence="9">FtsX-like permease family protein</fullName>
    </submittedName>
</protein>
<feature type="compositionally biased region" description="Polar residues" evidence="6">
    <location>
        <begin position="212"/>
        <end position="224"/>
    </location>
</feature>
<evidence type="ECO:0000256" key="4">
    <source>
        <dbReference type="ARBA" id="ARBA00022989"/>
    </source>
</evidence>
<accession>A0ABS6YZK4</accession>
<gene>
    <name evidence="9" type="ORF">GPJ59_03155</name>
</gene>
<keyword evidence="3 7" id="KW-0812">Transmembrane</keyword>
<feature type="region of interest" description="Disordered" evidence="6">
    <location>
        <begin position="206"/>
        <end position="289"/>
    </location>
</feature>
<proteinExistence type="predicted"/>
<dbReference type="EMBL" id="WTFF01000010">
    <property type="protein sequence ID" value="MBW5480915.1"/>
    <property type="molecule type" value="Genomic_DNA"/>
</dbReference>
<keyword evidence="5 7" id="KW-0472">Membrane</keyword>
<evidence type="ECO:0000259" key="8">
    <source>
        <dbReference type="Pfam" id="PF02687"/>
    </source>
</evidence>
<dbReference type="RefSeq" id="WP_258023781.1">
    <property type="nucleotide sequence ID" value="NZ_WTFF01000010.1"/>
</dbReference>
<keyword evidence="2" id="KW-1003">Cell membrane</keyword>
<dbReference type="Pfam" id="PF02687">
    <property type="entry name" value="FtsX"/>
    <property type="match status" value="1"/>
</dbReference>
<evidence type="ECO:0000256" key="5">
    <source>
        <dbReference type="ARBA" id="ARBA00023136"/>
    </source>
</evidence>
<feature type="transmembrane region" description="Helical" evidence="7">
    <location>
        <begin position="169"/>
        <end position="196"/>
    </location>
</feature>
<feature type="compositionally biased region" description="Low complexity" evidence="6">
    <location>
        <begin position="248"/>
        <end position="275"/>
    </location>
</feature>
<dbReference type="PANTHER" id="PTHR30287:SF2">
    <property type="entry name" value="BLL1001 PROTEIN"/>
    <property type="match status" value="1"/>
</dbReference>
<dbReference type="Proteomes" id="UP000812013">
    <property type="component" value="Unassembled WGS sequence"/>
</dbReference>